<reference evidence="1" key="1">
    <citation type="submission" date="2019-08" db="EMBL/GenBank/DDBJ databases">
        <authorList>
            <person name="Kucharzyk K."/>
            <person name="Murdoch R.W."/>
            <person name="Higgins S."/>
            <person name="Loffler F."/>
        </authorList>
    </citation>
    <scope>NUCLEOTIDE SEQUENCE</scope>
</reference>
<proteinExistence type="predicted"/>
<dbReference type="Pfam" id="PF18934">
    <property type="entry name" value="DUF5682"/>
    <property type="match status" value="1"/>
</dbReference>
<protein>
    <submittedName>
        <fullName evidence="1">Uncharacterized protein</fullName>
    </submittedName>
</protein>
<dbReference type="InterPro" id="IPR043737">
    <property type="entry name" value="DUF5682"/>
</dbReference>
<name>A0A645GC75_9ZZZZ</name>
<sequence length="193" mass="21520">MLVNSAGCDLAAAKNILSGMNDLNKVALDYTELVDEATWIGELHKLAQSDNLNPLLSGYACALLLERNLISNDELAKEVSRRLSPGIEADLGAGWFEGLAQRNRYALLTRLPLWEQLSAYVASLTEEEFKRALVFLRRAFGEFSPQEKVSITENLGEIWGVNPDNVSELIQQDLSTEEKQKLDELSGFDFDNL</sequence>
<accession>A0A645GC75</accession>
<evidence type="ECO:0000313" key="1">
    <source>
        <dbReference type="EMBL" id="MPN24521.1"/>
    </source>
</evidence>
<gene>
    <name evidence="1" type="ORF">SDC9_171920</name>
</gene>
<dbReference type="AlphaFoldDB" id="A0A645GC75"/>
<comment type="caution">
    <text evidence="1">The sequence shown here is derived from an EMBL/GenBank/DDBJ whole genome shotgun (WGS) entry which is preliminary data.</text>
</comment>
<dbReference type="EMBL" id="VSSQ01073399">
    <property type="protein sequence ID" value="MPN24521.1"/>
    <property type="molecule type" value="Genomic_DNA"/>
</dbReference>
<organism evidence="1">
    <name type="scientific">bioreactor metagenome</name>
    <dbReference type="NCBI Taxonomy" id="1076179"/>
    <lineage>
        <taxon>unclassified sequences</taxon>
        <taxon>metagenomes</taxon>
        <taxon>ecological metagenomes</taxon>
    </lineage>
</organism>